<evidence type="ECO:0000256" key="6">
    <source>
        <dbReference type="ARBA" id="ARBA00022598"/>
    </source>
</evidence>
<comment type="catalytic activity">
    <reaction evidence="11">
        <text>tRNA(Pro) + L-proline + ATP = L-prolyl-tRNA(Pro) + AMP + diphosphate</text>
        <dbReference type="Rhea" id="RHEA:14305"/>
        <dbReference type="Rhea" id="RHEA-COMP:9700"/>
        <dbReference type="Rhea" id="RHEA-COMP:9702"/>
        <dbReference type="ChEBI" id="CHEBI:30616"/>
        <dbReference type="ChEBI" id="CHEBI:33019"/>
        <dbReference type="ChEBI" id="CHEBI:60039"/>
        <dbReference type="ChEBI" id="CHEBI:78442"/>
        <dbReference type="ChEBI" id="CHEBI:78532"/>
        <dbReference type="ChEBI" id="CHEBI:456215"/>
        <dbReference type="EC" id="6.1.1.15"/>
    </reaction>
</comment>
<dbReference type="PANTHER" id="PTHR42753:SF2">
    <property type="entry name" value="PROLINE--TRNA LIGASE"/>
    <property type="match status" value="1"/>
</dbReference>
<dbReference type="PROSITE" id="PS50862">
    <property type="entry name" value="AA_TRNA_LIGASE_II"/>
    <property type="match status" value="1"/>
</dbReference>
<dbReference type="InterPro" id="IPR004154">
    <property type="entry name" value="Anticodon-bd"/>
</dbReference>
<evidence type="ECO:0000256" key="8">
    <source>
        <dbReference type="ARBA" id="ARBA00022840"/>
    </source>
</evidence>
<organism evidence="14 15">
    <name type="scientific">candidate division WOR-1 bacterium RIFOXYB2_FULL_36_35</name>
    <dbReference type="NCBI Taxonomy" id="1802578"/>
    <lineage>
        <taxon>Bacteria</taxon>
        <taxon>Bacillati</taxon>
        <taxon>Saganbacteria</taxon>
    </lineage>
</organism>
<dbReference type="InterPro" id="IPR004500">
    <property type="entry name" value="Pro-tRNA-synth_IIa_bac-type"/>
</dbReference>
<dbReference type="PANTHER" id="PTHR42753">
    <property type="entry name" value="MITOCHONDRIAL RIBOSOME PROTEIN L39/PROLYL-TRNA LIGASE FAMILY MEMBER"/>
    <property type="match status" value="1"/>
</dbReference>
<dbReference type="NCBIfam" id="TIGR00409">
    <property type="entry name" value="proS_fam_II"/>
    <property type="match status" value="1"/>
</dbReference>
<dbReference type="EMBL" id="MEUA01000028">
    <property type="protein sequence ID" value="OGC14921.1"/>
    <property type="molecule type" value="Genomic_DNA"/>
</dbReference>
<evidence type="ECO:0000256" key="10">
    <source>
        <dbReference type="ARBA" id="ARBA00023146"/>
    </source>
</evidence>
<dbReference type="CDD" id="cd00779">
    <property type="entry name" value="ProRS_core_prok"/>
    <property type="match status" value="1"/>
</dbReference>
<comment type="caution">
    <text evidence="14">The sequence shown here is derived from an EMBL/GenBank/DDBJ whole genome shotgun (WGS) entry which is preliminary data.</text>
</comment>
<name>A0A1F4S3B8_UNCSA</name>
<dbReference type="InterPro" id="IPR033730">
    <property type="entry name" value="ProRS_core_prok"/>
</dbReference>
<dbReference type="SUPFAM" id="SSF52954">
    <property type="entry name" value="Class II aaRS ABD-related"/>
    <property type="match status" value="1"/>
</dbReference>
<proteinExistence type="predicted"/>
<evidence type="ECO:0000256" key="7">
    <source>
        <dbReference type="ARBA" id="ARBA00022741"/>
    </source>
</evidence>
<dbReference type="GO" id="GO:0005829">
    <property type="term" value="C:cytosol"/>
    <property type="evidence" value="ECO:0007669"/>
    <property type="project" value="TreeGrafter"/>
</dbReference>
<accession>A0A1F4S3B8</accession>
<keyword evidence="7" id="KW-0547">Nucleotide-binding</keyword>
<evidence type="ECO:0000256" key="5">
    <source>
        <dbReference type="ARBA" id="ARBA00022490"/>
    </source>
</evidence>
<dbReference type="EC" id="6.1.1.15" evidence="3 12"/>
<dbReference type="Pfam" id="PF00587">
    <property type="entry name" value="tRNA-synt_2b"/>
    <property type="match status" value="1"/>
</dbReference>
<dbReference type="GO" id="GO:0005524">
    <property type="term" value="F:ATP binding"/>
    <property type="evidence" value="ECO:0007669"/>
    <property type="project" value="UniProtKB-KW"/>
</dbReference>
<evidence type="ECO:0000313" key="14">
    <source>
        <dbReference type="EMBL" id="OGC14921.1"/>
    </source>
</evidence>
<protein>
    <recommendedName>
        <fullName evidence="4 12">Proline--tRNA ligase</fullName>
        <ecNumber evidence="3 12">6.1.1.15</ecNumber>
    </recommendedName>
</protein>
<comment type="subcellular location">
    <subcellularLocation>
        <location evidence="1">Cytoplasm</location>
    </subcellularLocation>
</comment>
<dbReference type="InterPro" id="IPR045864">
    <property type="entry name" value="aa-tRNA-synth_II/BPL/LPL"/>
</dbReference>
<dbReference type="PRINTS" id="PR01046">
    <property type="entry name" value="TRNASYNTHPRO"/>
</dbReference>
<dbReference type="CDD" id="cd00861">
    <property type="entry name" value="ProRS_anticodon_short"/>
    <property type="match status" value="1"/>
</dbReference>
<evidence type="ECO:0000259" key="13">
    <source>
        <dbReference type="PROSITE" id="PS50862"/>
    </source>
</evidence>
<evidence type="ECO:0000256" key="1">
    <source>
        <dbReference type="ARBA" id="ARBA00004496"/>
    </source>
</evidence>
<dbReference type="InterPro" id="IPR006195">
    <property type="entry name" value="aa-tRNA-synth_II"/>
</dbReference>
<dbReference type="Pfam" id="PF03129">
    <property type="entry name" value="HGTP_anticodon"/>
    <property type="match status" value="1"/>
</dbReference>
<dbReference type="Proteomes" id="UP000177905">
    <property type="component" value="Unassembled WGS sequence"/>
</dbReference>
<evidence type="ECO:0000256" key="12">
    <source>
        <dbReference type="NCBIfam" id="TIGR00409"/>
    </source>
</evidence>
<dbReference type="Gene3D" id="3.40.50.800">
    <property type="entry name" value="Anticodon-binding domain"/>
    <property type="match status" value="1"/>
</dbReference>
<dbReference type="GO" id="GO:0004827">
    <property type="term" value="F:proline-tRNA ligase activity"/>
    <property type="evidence" value="ECO:0007669"/>
    <property type="project" value="UniProtKB-UniRule"/>
</dbReference>
<gene>
    <name evidence="14" type="ORF">A2290_07475</name>
</gene>
<dbReference type="AlphaFoldDB" id="A0A1F4S3B8"/>
<dbReference type="InterPro" id="IPR002314">
    <property type="entry name" value="aa-tRNA-synt_IIb"/>
</dbReference>
<evidence type="ECO:0000256" key="11">
    <source>
        <dbReference type="ARBA" id="ARBA00047671"/>
    </source>
</evidence>
<evidence type="ECO:0000256" key="2">
    <source>
        <dbReference type="ARBA" id="ARBA00011738"/>
    </source>
</evidence>
<dbReference type="InterPro" id="IPR050062">
    <property type="entry name" value="Pro-tRNA_synthetase"/>
</dbReference>
<keyword evidence="10" id="KW-0030">Aminoacyl-tRNA synthetase</keyword>
<keyword evidence="6 14" id="KW-0436">Ligase</keyword>
<reference evidence="14 15" key="1">
    <citation type="journal article" date="2016" name="Nat. Commun.">
        <title>Thousands of microbial genomes shed light on interconnected biogeochemical processes in an aquifer system.</title>
        <authorList>
            <person name="Anantharaman K."/>
            <person name="Brown C.T."/>
            <person name="Hug L.A."/>
            <person name="Sharon I."/>
            <person name="Castelle C.J."/>
            <person name="Probst A.J."/>
            <person name="Thomas B.C."/>
            <person name="Singh A."/>
            <person name="Wilkins M.J."/>
            <person name="Karaoz U."/>
            <person name="Brodie E.L."/>
            <person name="Williams K.H."/>
            <person name="Hubbard S.S."/>
            <person name="Banfield J.F."/>
        </authorList>
    </citation>
    <scope>NUCLEOTIDE SEQUENCE [LARGE SCALE GENOMIC DNA]</scope>
</reference>
<comment type="subunit">
    <text evidence="2">Homodimer.</text>
</comment>
<evidence type="ECO:0000256" key="9">
    <source>
        <dbReference type="ARBA" id="ARBA00022917"/>
    </source>
</evidence>
<dbReference type="InterPro" id="IPR036621">
    <property type="entry name" value="Anticodon-bd_dom_sf"/>
</dbReference>
<evidence type="ECO:0000256" key="4">
    <source>
        <dbReference type="ARBA" id="ARBA00019110"/>
    </source>
</evidence>
<dbReference type="FunFam" id="3.30.930.10:FF:000042">
    <property type="entry name" value="probable proline--tRNA ligase, mitochondrial"/>
    <property type="match status" value="1"/>
</dbReference>
<evidence type="ECO:0000256" key="3">
    <source>
        <dbReference type="ARBA" id="ARBA00012831"/>
    </source>
</evidence>
<sequence>MKMSRLFAPTLREEPGEAEVISHKLMLRAGMMRKLAAGVYSLLPLGQRVIQKVSNIIRKELNYAGAQEVFLPVLLPSELWKETGRWDLYGKELFRIKDRHDREFCLGPTHEEIITDIARNNIRSYKQLPINLYQIQTKFRDEIRPRFGVMRSREFMMKDAYSFHADQECLNKEYKNMYETYCRIFDRIGFKYKVVDADSGIMGGGFSQEYMVLADTGEEEIFYCEECSYAVSSEAKKSDDCPKCKGKSLNKTRGIEVGHIFQLGTKYSEGMKATYLDENNNEQPFIMGCYGIGVGRTAAAAIEQSHDKDGIIWPMAIAPYKIIIVPVNAEDPEQFVAAEKIYNELTDQVGDDIAFDDRAGRLGMKLKDADLIGFPVKIIIGKGLKEGKFELKIRATGEVKLVDKDNIFPVLKELI</sequence>
<dbReference type="InterPro" id="IPR002316">
    <property type="entry name" value="Pro-tRNA-ligase_IIa"/>
</dbReference>
<dbReference type="Gene3D" id="3.30.930.10">
    <property type="entry name" value="Bira Bifunctional Protein, Domain 2"/>
    <property type="match status" value="1"/>
</dbReference>
<keyword evidence="5" id="KW-0963">Cytoplasm</keyword>
<dbReference type="SUPFAM" id="SSF55681">
    <property type="entry name" value="Class II aaRS and biotin synthetases"/>
    <property type="match status" value="1"/>
</dbReference>
<dbReference type="InterPro" id="IPR044140">
    <property type="entry name" value="ProRS_anticodon_short"/>
</dbReference>
<evidence type="ECO:0000313" key="15">
    <source>
        <dbReference type="Proteomes" id="UP000177905"/>
    </source>
</evidence>
<keyword evidence="8" id="KW-0067">ATP-binding</keyword>
<dbReference type="GO" id="GO:0006433">
    <property type="term" value="P:prolyl-tRNA aminoacylation"/>
    <property type="evidence" value="ECO:0007669"/>
    <property type="project" value="UniProtKB-UniRule"/>
</dbReference>
<feature type="domain" description="Aminoacyl-transfer RNA synthetases class-II family profile" evidence="13">
    <location>
        <begin position="38"/>
        <end position="314"/>
    </location>
</feature>
<keyword evidence="9" id="KW-0648">Protein biosynthesis</keyword>